<keyword evidence="9" id="KW-0472">Membrane</keyword>
<comment type="subcellular location">
    <subcellularLocation>
        <location evidence="1">Lipid droplet</location>
    </subcellularLocation>
</comment>
<keyword evidence="5 10" id="KW-0378">Hydrolase</keyword>
<keyword evidence="4" id="KW-0551">Lipid droplet</keyword>
<evidence type="ECO:0000256" key="8">
    <source>
        <dbReference type="ARBA" id="ARBA00049527"/>
    </source>
</evidence>
<evidence type="ECO:0000256" key="4">
    <source>
        <dbReference type="ARBA" id="ARBA00022677"/>
    </source>
</evidence>
<keyword evidence="9" id="KW-0812">Transmembrane</keyword>
<feature type="transmembrane region" description="Helical" evidence="9">
    <location>
        <begin position="169"/>
        <end position="195"/>
    </location>
</feature>
<dbReference type="Gene3D" id="3.40.50.1820">
    <property type="entry name" value="alpha/beta hydrolase"/>
    <property type="match status" value="1"/>
</dbReference>
<dbReference type="OrthoDB" id="448051at2759"/>
<dbReference type="GO" id="GO:0019915">
    <property type="term" value="P:lipid storage"/>
    <property type="evidence" value="ECO:0007669"/>
    <property type="project" value="InterPro"/>
</dbReference>
<evidence type="ECO:0000256" key="6">
    <source>
        <dbReference type="ARBA" id="ARBA00031924"/>
    </source>
</evidence>
<dbReference type="KEGG" id="dvv:114327376"/>
<name>A0A6P7FAG0_DIAVI</name>
<evidence type="ECO:0000256" key="5">
    <source>
        <dbReference type="ARBA" id="ARBA00022801"/>
    </source>
</evidence>
<evidence type="ECO:0000313" key="10">
    <source>
        <dbReference type="RefSeq" id="XP_028131772.1"/>
    </source>
</evidence>
<dbReference type="EC" id="3.1.1.13" evidence="7"/>
<dbReference type="AlphaFoldDB" id="A0A6P7FAG0"/>
<organism evidence="10">
    <name type="scientific">Diabrotica virgifera virgifera</name>
    <name type="common">western corn rootworm</name>
    <dbReference type="NCBI Taxonomy" id="50390"/>
    <lineage>
        <taxon>Eukaryota</taxon>
        <taxon>Metazoa</taxon>
        <taxon>Ecdysozoa</taxon>
        <taxon>Arthropoda</taxon>
        <taxon>Hexapoda</taxon>
        <taxon>Insecta</taxon>
        <taxon>Pterygota</taxon>
        <taxon>Neoptera</taxon>
        <taxon>Endopterygota</taxon>
        <taxon>Coleoptera</taxon>
        <taxon>Polyphaga</taxon>
        <taxon>Cucujiformia</taxon>
        <taxon>Chrysomeloidea</taxon>
        <taxon>Chrysomelidae</taxon>
        <taxon>Galerucinae</taxon>
        <taxon>Diabroticina</taxon>
        <taxon>Diabroticites</taxon>
        <taxon>Diabrotica</taxon>
    </lineage>
</organism>
<keyword evidence="9" id="KW-1133">Transmembrane helix</keyword>
<dbReference type="PANTHER" id="PTHR13390">
    <property type="entry name" value="LIPASE"/>
    <property type="match status" value="1"/>
</dbReference>
<evidence type="ECO:0000256" key="3">
    <source>
        <dbReference type="ARBA" id="ARBA00019242"/>
    </source>
</evidence>
<dbReference type="GO" id="GO:0005811">
    <property type="term" value="C:lipid droplet"/>
    <property type="evidence" value="ECO:0007669"/>
    <property type="project" value="UniProtKB-SubCell"/>
</dbReference>
<evidence type="ECO:0000256" key="2">
    <source>
        <dbReference type="ARBA" id="ARBA00008300"/>
    </source>
</evidence>
<reference evidence="10" key="1">
    <citation type="submission" date="2025-08" db="UniProtKB">
        <authorList>
            <consortium name="RefSeq"/>
        </authorList>
    </citation>
    <scope>IDENTIFICATION</scope>
    <source>
        <tissue evidence="10">Whole insect</tissue>
    </source>
</reference>
<dbReference type="SUPFAM" id="SSF53474">
    <property type="entry name" value="alpha/beta-Hydrolases"/>
    <property type="match status" value="1"/>
</dbReference>
<dbReference type="InterPro" id="IPR019363">
    <property type="entry name" value="LDAH"/>
</dbReference>
<dbReference type="GO" id="GO:0004771">
    <property type="term" value="F:sterol ester esterase activity"/>
    <property type="evidence" value="ECO:0007669"/>
    <property type="project" value="UniProtKB-EC"/>
</dbReference>
<dbReference type="RefSeq" id="XP_028131772.1">
    <property type="nucleotide sequence ID" value="XM_028275971.1"/>
</dbReference>
<dbReference type="InParanoid" id="A0A6P7FAG0"/>
<dbReference type="FunCoup" id="A0A6P7FAG0">
    <property type="interactions" value="1431"/>
</dbReference>
<comment type="catalytic activity">
    <reaction evidence="8">
        <text>a cholesterol ester + H2O = cholesterol + a fatty acid + H(+)</text>
        <dbReference type="Rhea" id="RHEA:36403"/>
        <dbReference type="ChEBI" id="CHEBI:15377"/>
        <dbReference type="ChEBI" id="CHEBI:15378"/>
        <dbReference type="ChEBI" id="CHEBI:16113"/>
        <dbReference type="ChEBI" id="CHEBI:17002"/>
        <dbReference type="ChEBI" id="CHEBI:28868"/>
        <dbReference type="EC" id="3.1.1.13"/>
    </reaction>
    <physiologicalReaction direction="left-to-right" evidence="8">
        <dbReference type="Rhea" id="RHEA:36404"/>
    </physiologicalReaction>
</comment>
<sequence>MQPITETFIELNKVPTKVSTIGKKVGETFDDNENLVIIIPGNPGLNSFYDKFARRINENLSCSVWCVGHAGHNYTAEKLKGVPKYNENKEVYGLDGQVQNKVDFFEKYVPKNARVHLIGHSIGSYMAVNLLDKPTISEKINKAYLLFPTIEYMAKTPNGLFLNGFLRSIIWFVVLMSGLFAILPHFIQTALLYGYMSIVGMPKHNCDIIRSLIRPAILKRVFFLAYEEMDQVLERNSHSLEHNIKKVKLLYGETDGWTPLQYYTNLKKDIPDIDAEVTSFNHAFVLNRSDELGDMVCDWIKNKA</sequence>
<proteinExistence type="inferred from homology"/>
<gene>
    <name evidence="10" type="primary">LOC114327376</name>
</gene>
<comment type="similarity">
    <text evidence="2">Belongs to the AB hydrolase superfamily. LDAH family.</text>
</comment>
<protein>
    <recommendedName>
        <fullName evidence="3">Lipid droplet-associated hydrolase</fullName>
        <ecNumber evidence="7">3.1.1.13</ecNumber>
    </recommendedName>
    <alternativeName>
        <fullName evidence="6">Lipid droplet-associated serine hydrolase</fullName>
    </alternativeName>
</protein>
<evidence type="ECO:0000256" key="7">
    <source>
        <dbReference type="ARBA" id="ARBA00039150"/>
    </source>
</evidence>
<dbReference type="Pfam" id="PF10230">
    <property type="entry name" value="LIDHydrolase"/>
    <property type="match status" value="1"/>
</dbReference>
<dbReference type="InterPro" id="IPR029058">
    <property type="entry name" value="AB_hydrolase_fold"/>
</dbReference>
<evidence type="ECO:0000256" key="1">
    <source>
        <dbReference type="ARBA" id="ARBA00004502"/>
    </source>
</evidence>
<accession>A0A6P7FAG0</accession>
<dbReference type="PANTHER" id="PTHR13390:SF0">
    <property type="entry name" value="LIPID DROPLET-ASSOCIATED HYDROLASE"/>
    <property type="match status" value="1"/>
</dbReference>
<evidence type="ECO:0000256" key="9">
    <source>
        <dbReference type="SAM" id="Phobius"/>
    </source>
</evidence>